<name>A0AAV7W4E5_PLEWA</name>
<dbReference type="AlphaFoldDB" id="A0AAV7W4E5"/>
<evidence type="ECO:0000313" key="2">
    <source>
        <dbReference type="EMBL" id="KAJ1206994.1"/>
    </source>
</evidence>
<feature type="compositionally biased region" description="Basic and acidic residues" evidence="1">
    <location>
        <begin position="1"/>
        <end position="93"/>
    </location>
</feature>
<comment type="caution">
    <text evidence="2">The sequence shown here is derived from an EMBL/GenBank/DDBJ whole genome shotgun (WGS) entry which is preliminary data.</text>
</comment>
<reference evidence="2" key="1">
    <citation type="journal article" date="2022" name="bioRxiv">
        <title>Sequencing and chromosome-scale assembly of the giantPleurodeles waltlgenome.</title>
        <authorList>
            <person name="Brown T."/>
            <person name="Elewa A."/>
            <person name="Iarovenko S."/>
            <person name="Subramanian E."/>
            <person name="Araus A.J."/>
            <person name="Petzold A."/>
            <person name="Susuki M."/>
            <person name="Suzuki K.-i.T."/>
            <person name="Hayashi T."/>
            <person name="Toyoda A."/>
            <person name="Oliveira C."/>
            <person name="Osipova E."/>
            <person name="Leigh N.D."/>
            <person name="Simon A."/>
            <person name="Yun M.H."/>
        </authorList>
    </citation>
    <scope>NUCLEOTIDE SEQUENCE</scope>
    <source>
        <strain evidence="2">20211129_DDA</strain>
        <tissue evidence="2">Liver</tissue>
    </source>
</reference>
<dbReference type="Proteomes" id="UP001066276">
    <property type="component" value="Chromosome 1_2"/>
</dbReference>
<accession>A0AAV7W4E5</accession>
<dbReference type="EMBL" id="JANPWB010000002">
    <property type="protein sequence ID" value="KAJ1206994.1"/>
    <property type="molecule type" value="Genomic_DNA"/>
</dbReference>
<evidence type="ECO:0000313" key="3">
    <source>
        <dbReference type="Proteomes" id="UP001066276"/>
    </source>
</evidence>
<feature type="region of interest" description="Disordered" evidence="1">
    <location>
        <begin position="1"/>
        <end position="116"/>
    </location>
</feature>
<protein>
    <submittedName>
        <fullName evidence="2">Uncharacterized protein</fullName>
    </submittedName>
</protein>
<keyword evidence="3" id="KW-1185">Reference proteome</keyword>
<evidence type="ECO:0000256" key="1">
    <source>
        <dbReference type="SAM" id="MobiDB-lite"/>
    </source>
</evidence>
<proteinExistence type="predicted"/>
<organism evidence="2 3">
    <name type="scientific">Pleurodeles waltl</name>
    <name type="common">Iberian ribbed newt</name>
    <dbReference type="NCBI Taxonomy" id="8319"/>
    <lineage>
        <taxon>Eukaryota</taxon>
        <taxon>Metazoa</taxon>
        <taxon>Chordata</taxon>
        <taxon>Craniata</taxon>
        <taxon>Vertebrata</taxon>
        <taxon>Euteleostomi</taxon>
        <taxon>Amphibia</taxon>
        <taxon>Batrachia</taxon>
        <taxon>Caudata</taxon>
        <taxon>Salamandroidea</taxon>
        <taxon>Salamandridae</taxon>
        <taxon>Pleurodelinae</taxon>
        <taxon>Pleurodeles</taxon>
    </lineage>
</organism>
<sequence>MPPLENKTERKMGIRKNPREVIKRGRTRDDGKERRQKEQRKPNEKNEDEKKAIEERSEDKKKAIGERNEDEKKSGKRSKEEKKTIGERSKMSDLKQSPGTLKEKPRHGSGEPGHLW</sequence>
<gene>
    <name evidence="2" type="ORF">NDU88_002387</name>
</gene>